<sequence>MDIETRKMATSSPASGSETEILAMNPAKKLKIMQDLRDFAEGWKRMRDARFTLGIARRAARAVRKQRRLVRHLRGGGSEDERRSHRKHRRLEGD</sequence>
<keyword evidence="3" id="KW-1185">Reference proteome</keyword>
<evidence type="ECO:0000313" key="2">
    <source>
        <dbReference type="EMBL" id="CAL1408333.1"/>
    </source>
</evidence>
<name>A0AAV2GC79_9ROSI</name>
<gene>
    <name evidence="2" type="ORF">LTRI10_LOCUS47937</name>
</gene>
<protein>
    <submittedName>
        <fullName evidence="2">Uncharacterized protein</fullName>
    </submittedName>
</protein>
<organism evidence="2 3">
    <name type="scientific">Linum trigynum</name>
    <dbReference type="NCBI Taxonomy" id="586398"/>
    <lineage>
        <taxon>Eukaryota</taxon>
        <taxon>Viridiplantae</taxon>
        <taxon>Streptophyta</taxon>
        <taxon>Embryophyta</taxon>
        <taxon>Tracheophyta</taxon>
        <taxon>Spermatophyta</taxon>
        <taxon>Magnoliopsida</taxon>
        <taxon>eudicotyledons</taxon>
        <taxon>Gunneridae</taxon>
        <taxon>Pentapetalae</taxon>
        <taxon>rosids</taxon>
        <taxon>fabids</taxon>
        <taxon>Malpighiales</taxon>
        <taxon>Linaceae</taxon>
        <taxon>Linum</taxon>
    </lineage>
</organism>
<dbReference type="EMBL" id="OZ034821">
    <property type="protein sequence ID" value="CAL1408333.1"/>
    <property type="molecule type" value="Genomic_DNA"/>
</dbReference>
<reference evidence="2 3" key="1">
    <citation type="submission" date="2024-04" db="EMBL/GenBank/DDBJ databases">
        <authorList>
            <person name="Fracassetti M."/>
        </authorList>
    </citation>
    <scope>NUCLEOTIDE SEQUENCE [LARGE SCALE GENOMIC DNA]</scope>
</reference>
<feature type="compositionally biased region" description="Basic residues" evidence="1">
    <location>
        <begin position="65"/>
        <end position="74"/>
    </location>
</feature>
<evidence type="ECO:0000313" key="3">
    <source>
        <dbReference type="Proteomes" id="UP001497516"/>
    </source>
</evidence>
<feature type="compositionally biased region" description="Basic residues" evidence="1">
    <location>
        <begin position="84"/>
        <end position="94"/>
    </location>
</feature>
<dbReference type="AlphaFoldDB" id="A0AAV2GC79"/>
<dbReference type="Proteomes" id="UP001497516">
    <property type="component" value="Chromosome 8"/>
</dbReference>
<proteinExistence type="predicted"/>
<feature type="region of interest" description="Disordered" evidence="1">
    <location>
        <begin position="65"/>
        <end position="94"/>
    </location>
</feature>
<accession>A0AAV2GC79</accession>
<evidence type="ECO:0000256" key="1">
    <source>
        <dbReference type="SAM" id="MobiDB-lite"/>
    </source>
</evidence>